<evidence type="ECO:0000256" key="6">
    <source>
        <dbReference type="PROSITE-ProRule" id="PRU00169"/>
    </source>
</evidence>
<dbReference type="Gene3D" id="3.40.50.2300">
    <property type="match status" value="1"/>
</dbReference>
<reference evidence="10 11" key="1">
    <citation type="journal article" date="2010" name="Stand. Genomic Sci.">
        <title>Complete genome sequence of Coraliomargarita akajimensis type strain (04OKA010-24).</title>
        <authorList>
            <person name="Mavromatis K."/>
            <person name="Abt B."/>
            <person name="Brambilla E."/>
            <person name="Lapidus A."/>
            <person name="Copeland A."/>
            <person name="Deshpande S."/>
            <person name="Nolan M."/>
            <person name="Lucas S."/>
            <person name="Tice H."/>
            <person name="Cheng J.F."/>
            <person name="Han C."/>
            <person name="Detter J.C."/>
            <person name="Woyke T."/>
            <person name="Goodwin L."/>
            <person name="Pitluck S."/>
            <person name="Held B."/>
            <person name="Brettin T."/>
            <person name="Tapia R."/>
            <person name="Ivanova N."/>
            <person name="Mikhailova N."/>
            <person name="Pati A."/>
            <person name="Liolios K."/>
            <person name="Chen A."/>
            <person name="Palaniappan K."/>
            <person name="Land M."/>
            <person name="Hauser L."/>
            <person name="Chang Y.J."/>
            <person name="Jeffries C.D."/>
            <person name="Rohde M."/>
            <person name="Goker M."/>
            <person name="Bristow J."/>
            <person name="Eisen J.A."/>
            <person name="Markowitz V."/>
            <person name="Hugenholtz P."/>
            <person name="Klenk H.P."/>
            <person name="Kyrpides N.C."/>
        </authorList>
    </citation>
    <scope>NUCLEOTIDE SEQUENCE [LARGE SCALE GENOMIC DNA]</scope>
    <source>
        <strain evidence="11">DSM 45221 / IAM 15411 / JCM 23193 / KCTC 12865</strain>
    </source>
</reference>
<feature type="modified residue" description="4-aspartylphosphate" evidence="6">
    <location>
        <position position="51"/>
    </location>
</feature>
<dbReference type="GO" id="GO:0000976">
    <property type="term" value="F:transcription cis-regulatory region binding"/>
    <property type="evidence" value="ECO:0007669"/>
    <property type="project" value="TreeGrafter"/>
</dbReference>
<proteinExistence type="predicted"/>
<dbReference type="GO" id="GO:0032993">
    <property type="term" value="C:protein-DNA complex"/>
    <property type="evidence" value="ECO:0007669"/>
    <property type="project" value="TreeGrafter"/>
</dbReference>
<dbReference type="PANTHER" id="PTHR48111">
    <property type="entry name" value="REGULATOR OF RPOS"/>
    <property type="match status" value="1"/>
</dbReference>
<dbReference type="CDD" id="cd17625">
    <property type="entry name" value="REC_OmpR_DrrD-like"/>
    <property type="match status" value="1"/>
</dbReference>
<dbReference type="SMART" id="SM00862">
    <property type="entry name" value="Trans_reg_C"/>
    <property type="match status" value="1"/>
</dbReference>
<dbReference type="EMBL" id="CP001998">
    <property type="protein sequence ID" value="ADE55031.1"/>
    <property type="molecule type" value="Genomic_DNA"/>
</dbReference>
<dbReference type="PROSITE" id="PS50110">
    <property type="entry name" value="RESPONSE_REGULATORY"/>
    <property type="match status" value="1"/>
</dbReference>
<dbReference type="Pfam" id="PF00072">
    <property type="entry name" value="Response_reg"/>
    <property type="match status" value="1"/>
</dbReference>
<feature type="DNA-binding region" description="OmpR/PhoB-type" evidence="7">
    <location>
        <begin position="124"/>
        <end position="218"/>
    </location>
</feature>
<dbReference type="OrthoDB" id="9790454at2"/>
<gene>
    <name evidence="10" type="ordered locus">Caka_2013</name>
</gene>
<dbReference type="HOGENOM" id="CLU_000445_30_1_0"/>
<evidence type="ECO:0000259" key="8">
    <source>
        <dbReference type="PROSITE" id="PS50110"/>
    </source>
</evidence>
<dbReference type="KEGG" id="caa:Caka_2013"/>
<evidence type="ECO:0000256" key="4">
    <source>
        <dbReference type="ARBA" id="ARBA00023125"/>
    </source>
</evidence>
<dbReference type="Proteomes" id="UP000000925">
    <property type="component" value="Chromosome"/>
</dbReference>
<dbReference type="RefSeq" id="WP_013043753.1">
    <property type="nucleotide sequence ID" value="NC_014008.1"/>
</dbReference>
<evidence type="ECO:0000256" key="1">
    <source>
        <dbReference type="ARBA" id="ARBA00022553"/>
    </source>
</evidence>
<organism evidence="10 11">
    <name type="scientific">Coraliomargarita akajimensis (strain DSM 45221 / IAM 15411 / JCM 23193 / KCTC 12865 / 04OKA010-24)</name>
    <dbReference type="NCBI Taxonomy" id="583355"/>
    <lineage>
        <taxon>Bacteria</taxon>
        <taxon>Pseudomonadati</taxon>
        <taxon>Verrucomicrobiota</taxon>
        <taxon>Opitutia</taxon>
        <taxon>Puniceicoccales</taxon>
        <taxon>Coraliomargaritaceae</taxon>
        <taxon>Coraliomargarita</taxon>
    </lineage>
</organism>
<name>D5EL95_CORAD</name>
<dbReference type="PROSITE" id="PS51755">
    <property type="entry name" value="OMPR_PHOB"/>
    <property type="match status" value="1"/>
</dbReference>
<keyword evidence="11" id="KW-1185">Reference proteome</keyword>
<dbReference type="SUPFAM" id="SSF52172">
    <property type="entry name" value="CheY-like"/>
    <property type="match status" value="1"/>
</dbReference>
<dbReference type="CDD" id="cd00383">
    <property type="entry name" value="trans_reg_C"/>
    <property type="match status" value="1"/>
</dbReference>
<dbReference type="InterPro" id="IPR001789">
    <property type="entry name" value="Sig_transdc_resp-reg_receiver"/>
</dbReference>
<dbReference type="GO" id="GO:0005829">
    <property type="term" value="C:cytosol"/>
    <property type="evidence" value="ECO:0007669"/>
    <property type="project" value="TreeGrafter"/>
</dbReference>
<protein>
    <submittedName>
        <fullName evidence="10">Two component transcriptional regulator, winged helix family</fullName>
    </submittedName>
</protein>
<dbReference type="Pfam" id="PF00486">
    <property type="entry name" value="Trans_reg_C"/>
    <property type="match status" value="1"/>
</dbReference>
<dbReference type="eggNOG" id="COG0745">
    <property type="taxonomic scope" value="Bacteria"/>
</dbReference>
<dbReference type="GO" id="GO:0006355">
    <property type="term" value="P:regulation of DNA-templated transcription"/>
    <property type="evidence" value="ECO:0007669"/>
    <property type="project" value="InterPro"/>
</dbReference>
<evidence type="ECO:0000259" key="9">
    <source>
        <dbReference type="PROSITE" id="PS51755"/>
    </source>
</evidence>
<accession>D5EL95</accession>
<dbReference type="STRING" id="583355.Caka_2013"/>
<dbReference type="PANTHER" id="PTHR48111:SF22">
    <property type="entry name" value="REGULATOR OF RPOS"/>
    <property type="match status" value="1"/>
</dbReference>
<evidence type="ECO:0000313" key="10">
    <source>
        <dbReference type="EMBL" id="ADE55031.1"/>
    </source>
</evidence>
<dbReference type="GO" id="GO:0000156">
    <property type="term" value="F:phosphorelay response regulator activity"/>
    <property type="evidence" value="ECO:0007669"/>
    <property type="project" value="TreeGrafter"/>
</dbReference>
<dbReference type="SMART" id="SM00448">
    <property type="entry name" value="REC"/>
    <property type="match status" value="1"/>
</dbReference>
<dbReference type="InterPro" id="IPR001867">
    <property type="entry name" value="OmpR/PhoB-type_DNA-bd"/>
</dbReference>
<keyword evidence="3" id="KW-0805">Transcription regulation</keyword>
<evidence type="ECO:0000256" key="5">
    <source>
        <dbReference type="ARBA" id="ARBA00023163"/>
    </source>
</evidence>
<evidence type="ECO:0000256" key="2">
    <source>
        <dbReference type="ARBA" id="ARBA00023012"/>
    </source>
</evidence>
<evidence type="ECO:0000313" key="11">
    <source>
        <dbReference type="Proteomes" id="UP000000925"/>
    </source>
</evidence>
<sequence>MRVLVIEDEAELRETVVETLREEGFATDYCGDGEEGLYKALHWDYDAILLDIMLPKINGWEVLKRIRDAQKETPVMMLTARDGIDDRIKGLNQGADDYLPKPFDLAEMIARTRAIARRSGGQRNPELRIGNVIVNTTSRQVTLNGQPIELTAREYALTELFVRKVDEVVTRDYIYEHLFDENEDSLSNILDVYIYKLRQKLGKQFIRTMRGHGYITRSQDQS</sequence>
<feature type="domain" description="OmpR/PhoB-type" evidence="9">
    <location>
        <begin position="124"/>
        <end position="218"/>
    </location>
</feature>
<dbReference type="Gene3D" id="1.10.10.10">
    <property type="entry name" value="Winged helix-like DNA-binding domain superfamily/Winged helix DNA-binding domain"/>
    <property type="match status" value="1"/>
</dbReference>
<dbReference type="InterPro" id="IPR039420">
    <property type="entry name" value="WalR-like"/>
</dbReference>
<dbReference type="AlphaFoldDB" id="D5EL95"/>
<keyword evidence="5" id="KW-0804">Transcription</keyword>
<feature type="domain" description="Response regulatory" evidence="8">
    <location>
        <begin position="2"/>
        <end position="116"/>
    </location>
</feature>
<keyword evidence="2" id="KW-0902">Two-component regulatory system</keyword>
<keyword evidence="1 6" id="KW-0597">Phosphoprotein</keyword>
<evidence type="ECO:0000256" key="3">
    <source>
        <dbReference type="ARBA" id="ARBA00023015"/>
    </source>
</evidence>
<dbReference type="InterPro" id="IPR036388">
    <property type="entry name" value="WH-like_DNA-bd_sf"/>
</dbReference>
<evidence type="ECO:0000256" key="7">
    <source>
        <dbReference type="PROSITE-ProRule" id="PRU01091"/>
    </source>
</evidence>
<keyword evidence="4 7" id="KW-0238">DNA-binding</keyword>
<dbReference type="Gene3D" id="6.10.250.690">
    <property type="match status" value="1"/>
</dbReference>
<dbReference type="FunFam" id="3.40.50.2300:FF:000001">
    <property type="entry name" value="DNA-binding response regulator PhoB"/>
    <property type="match status" value="1"/>
</dbReference>
<dbReference type="InterPro" id="IPR011006">
    <property type="entry name" value="CheY-like_superfamily"/>
</dbReference>